<dbReference type="Proteomes" id="UP000078446">
    <property type="component" value="Unassembled WGS sequence"/>
</dbReference>
<sequence>MCYHCDALAVFGVSKLPLSLSESTVIMDKLFAFGVCPNDLVQL</sequence>
<proteinExistence type="predicted"/>
<reference evidence="1 2" key="1">
    <citation type="journal article" date="2016" name="Genome Biol. Evol.">
        <title>Comparative Genomic Analyses of the Moraxella catarrhalis Serosensitive and Seroresistant Lineages Demonstrate Their Independent Evolution.</title>
        <authorList>
            <person name="Earl J.P."/>
            <person name="de Vries S.P."/>
            <person name="Ahmed A."/>
            <person name="Powell E."/>
            <person name="Schultz M.P."/>
            <person name="Hermans P.W."/>
            <person name="Hill D.J."/>
            <person name="Zhou Z."/>
            <person name="Constantinidou C.I."/>
            <person name="Hu F.Z."/>
            <person name="Bootsma H.J."/>
            <person name="Ehrlich G.D."/>
        </authorList>
    </citation>
    <scope>NUCLEOTIDE SEQUENCE [LARGE SCALE GENOMIC DNA]</scope>
    <source>
        <strain evidence="1 2">Z7574</strain>
    </source>
</reference>
<name>A0A7Z0UY19_MORCA</name>
<organism evidence="1 2">
    <name type="scientific">Moraxella catarrhalis</name>
    <name type="common">Branhamella catarrhalis</name>
    <dbReference type="NCBI Taxonomy" id="480"/>
    <lineage>
        <taxon>Bacteria</taxon>
        <taxon>Pseudomonadati</taxon>
        <taxon>Pseudomonadota</taxon>
        <taxon>Gammaproteobacteria</taxon>
        <taxon>Moraxellales</taxon>
        <taxon>Moraxellaceae</taxon>
        <taxon>Moraxella</taxon>
    </lineage>
</organism>
<protein>
    <submittedName>
        <fullName evidence="1">Uncharacterized protein</fullName>
    </submittedName>
</protein>
<evidence type="ECO:0000313" key="2">
    <source>
        <dbReference type="Proteomes" id="UP000078446"/>
    </source>
</evidence>
<dbReference type="AlphaFoldDB" id="A0A7Z0UY19"/>
<gene>
    <name evidence="1" type="ORF">AO382_1580</name>
</gene>
<evidence type="ECO:0000313" key="1">
    <source>
        <dbReference type="EMBL" id="OAV00102.1"/>
    </source>
</evidence>
<accession>A0A7Z0UY19</accession>
<comment type="caution">
    <text evidence="1">The sequence shown here is derived from an EMBL/GenBank/DDBJ whole genome shotgun (WGS) entry which is preliminary data.</text>
</comment>
<dbReference type="EMBL" id="LXHE01000015">
    <property type="protein sequence ID" value="OAV00102.1"/>
    <property type="molecule type" value="Genomic_DNA"/>
</dbReference>